<dbReference type="PANTHER" id="PTHR11527">
    <property type="entry name" value="HEAT-SHOCK PROTEIN 20 FAMILY MEMBER"/>
    <property type="match status" value="1"/>
</dbReference>
<name>A0ABQ2DY26_9BACI</name>
<accession>A0ABQ2DY26</accession>
<evidence type="ECO:0000256" key="1">
    <source>
        <dbReference type="PROSITE-ProRule" id="PRU00285"/>
    </source>
</evidence>
<evidence type="ECO:0000259" key="3">
    <source>
        <dbReference type="PROSITE" id="PS01031"/>
    </source>
</evidence>
<evidence type="ECO:0000313" key="4">
    <source>
        <dbReference type="EMBL" id="GGJ77482.1"/>
    </source>
</evidence>
<dbReference type="InterPro" id="IPR008978">
    <property type="entry name" value="HSP20-like_chaperone"/>
</dbReference>
<dbReference type="Proteomes" id="UP000634435">
    <property type="component" value="Unassembled WGS sequence"/>
</dbReference>
<reference evidence="5" key="1">
    <citation type="journal article" date="2019" name="Int. J. Syst. Evol. Microbiol.">
        <title>The Global Catalogue of Microorganisms (GCM) 10K type strain sequencing project: providing services to taxonomists for standard genome sequencing and annotation.</title>
        <authorList>
            <consortium name="The Broad Institute Genomics Platform"/>
            <consortium name="The Broad Institute Genome Sequencing Center for Infectious Disease"/>
            <person name="Wu L."/>
            <person name="Ma J."/>
        </authorList>
    </citation>
    <scope>NUCLEOTIDE SEQUENCE [LARGE SCALE GENOMIC DNA]</scope>
    <source>
        <strain evidence="5">JCM 30071</strain>
    </source>
</reference>
<gene>
    <name evidence="4" type="ORF">GCM10007111_43880</name>
</gene>
<comment type="similarity">
    <text evidence="1 2">Belongs to the small heat shock protein (HSP20) family.</text>
</comment>
<organism evidence="4 5">
    <name type="scientific">Virgibacillus kapii</name>
    <dbReference type="NCBI Taxonomy" id="1638645"/>
    <lineage>
        <taxon>Bacteria</taxon>
        <taxon>Bacillati</taxon>
        <taxon>Bacillota</taxon>
        <taxon>Bacilli</taxon>
        <taxon>Bacillales</taxon>
        <taxon>Bacillaceae</taxon>
        <taxon>Virgibacillus</taxon>
    </lineage>
</organism>
<feature type="domain" description="SHSP" evidence="3">
    <location>
        <begin position="40"/>
        <end position="157"/>
    </location>
</feature>
<evidence type="ECO:0000256" key="2">
    <source>
        <dbReference type="RuleBase" id="RU003616"/>
    </source>
</evidence>
<sequence>MSSLIPFNRKNRNVSNVTPTNPFNMIDDFFDDAFKDFSLARRNLVTDPFKVDIQETDNEYLVDAELPGIKKNDIDVTLNDEGRLTISVNREENVDTKDEDNNYIHQERRYDSMQRSLFLANAKTDDVKAKLEDGLLRISVGKDEQAVKDNSRKIEIE</sequence>
<proteinExistence type="inferred from homology"/>
<dbReference type="Gene3D" id="2.60.40.790">
    <property type="match status" value="1"/>
</dbReference>
<dbReference type="CDD" id="cd06471">
    <property type="entry name" value="ACD_LpsHSP_like"/>
    <property type="match status" value="1"/>
</dbReference>
<comment type="caution">
    <text evidence="4">The sequence shown here is derived from an EMBL/GenBank/DDBJ whole genome shotgun (WGS) entry which is preliminary data.</text>
</comment>
<dbReference type="InterPro" id="IPR002068">
    <property type="entry name" value="A-crystallin/Hsp20_dom"/>
</dbReference>
<dbReference type="InterPro" id="IPR031107">
    <property type="entry name" value="Small_HSP"/>
</dbReference>
<evidence type="ECO:0000313" key="5">
    <source>
        <dbReference type="Proteomes" id="UP000634435"/>
    </source>
</evidence>
<dbReference type="SUPFAM" id="SSF49764">
    <property type="entry name" value="HSP20-like chaperones"/>
    <property type="match status" value="1"/>
</dbReference>
<protein>
    <recommendedName>
        <fullName evidence="3">SHSP domain-containing protein</fullName>
    </recommendedName>
</protein>
<dbReference type="EMBL" id="BMPN01000016">
    <property type="protein sequence ID" value="GGJ77482.1"/>
    <property type="molecule type" value="Genomic_DNA"/>
</dbReference>
<dbReference type="PROSITE" id="PS01031">
    <property type="entry name" value="SHSP"/>
    <property type="match status" value="1"/>
</dbReference>
<keyword evidence="5" id="KW-1185">Reference proteome</keyword>
<dbReference type="Pfam" id="PF00011">
    <property type="entry name" value="HSP20"/>
    <property type="match status" value="1"/>
</dbReference>